<feature type="region of interest" description="Disordered" evidence="1">
    <location>
        <begin position="142"/>
        <end position="196"/>
    </location>
</feature>
<dbReference type="RefSeq" id="XP_008076222.1">
    <property type="nucleotide sequence ID" value="XM_008078031.1"/>
</dbReference>
<dbReference type="eggNOG" id="ENOG502SBZM">
    <property type="taxonomic scope" value="Eukaryota"/>
</dbReference>
<evidence type="ECO:0000313" key="3">
    <source>
        <dbReference type="Proteomes" id="UP000016922"/>
    </source>
</evidence>
<feature type="compositionally biased region" description="Low complexity" evidence="1">
    <location>
        <begin position="31"/>
        <end position="41"/>
    </location>
</feature>
<feature type="region of interest" description="Disordered" evidence="1">
    <location>
        <begin position="1"/>
        <end position="128"/>
    </location>
</feature>
<feature type="compositionally biased region" description="Basic and acidic residues" evidence="1">
    <location>
        <begin position="58"/>
        <end position="68"/>
    </location>
</feature>
<feature type="compositionally biased region" description="Polar residues" evidence="1">
    <location>
        <begin position="16"/>
        <end position="30"/>
    </location>
</feature>
<dbReference type="KEGG" id="glz:GLAREA_09070"/>
<dbReference type="EMBL" id="KE145352">
    <property type="protein sequence ID" value="EPE36907.1"/>
    <property type="molecule type" value="Genomic_DNA"/>
</dbReference>
<reference evidence="2 3" key="1">
    <citation type="journal article" date="2013" name="BMC Genomics">
        <title>Genomics-driven discovery of the pneumocandin biosynthetic gene cluster in the fungus Glarea lozoyensis.</title>
        <authorList>
            <person name="Chen L."/>
            <person name="Yue Q."/>
            <person name="Zhang X."/>
            <person name="Xiang M."/>
            <person name="Wang C."/>
            <person name="Li S."/>
            <person name="Che Y."/>
            <person name="Ortiz-Lopez F.J."/>
            <person name="Bills G.F."/>
            <person name="Liu X."/>
            <person name="An Z."/>
        </authorList>
    </citation>
    <scope>NUCLEOTIDE SEQUENCE [LARGE SCALE GENOMIC DNA]</scope>
    <source>
        <strain evidence="3">ATCC 20868 / MF5171</strain>
    </source>
</reference>
<dbReference type="AlphaFoldDB" id="S3DET2"/>
<proteinExistence type="predicted"/>
<dbReference type="GeneID" id="19468118"/>
<feature type="region of interest" description="Disordered" evidence="1">
    <location>
        <begin position="219"/>
        <end position="266"/>
    </location>
</feature>
<keyword evidence="3" id="KW-1185">Reference proteome</keyword>
<sequence length="364" mass="39148">MASRSFQKPASYLASAAQQKPSRSPRPSFNRTGSASSTASTRSEDGFVATLRSLNIRDSSDGEGEHLASRGRTTGNTSSPVLRPRQPVQGTPSKKRSKPISIEVPKRNTPSSYTPLTGRGENVKGGYFPEFDDIQQKYRHNPFAHISGFPGPVPPVPQPSPGASTPMSPSNMSASSSQASPSEATPKAPGLALSPFNFRPSPTLDGFAIPKGKYYPSNYVSPEASRTTTPGLSSAPAPPTTLQIPALASQNKKNRNAMQDRTSDDVKRKVQKYQRDMLAQAQHRTPRDPTKQVVVPEPTSARLLPIGSPGPINTPLELDESDGYLVAGSRAHGDGFMTQGRDRQQNMVDAMIIMERSRTHSSGL</sequence>
<evidence type="ECO:0000313" key="2">
    <source>
        <dbReference type="EMBL" id="EPE36907.1"/>
    </source>
</evidence>
<organism evidence="2 3">
    <name type="scientific">Glarea lozoyensis (strain ATCC 20868 / MF5171)</name>
    <dbReference type="NCBI Taxonomy" id="1116229"/>
    <lineage>
        <taxon>Eukaryota</taxon>
        <taxon>Fungi</taxon>
        <taxon>Dikarya</taxon>
        <taxon>Ascomycota</taxon>
        <taxon>Pezizomycotina</taxon>
        <taxon>Leotiomycetes</taxon>
        <taxon>Helotiales</taxon>
        <taxon>Helotiaceae</taxon>
        <taxon>Glarea</taxon>
    </lineage>
</organism>
<protein>
    <submittedName>
        <fullName evidence="2">Uncharacterized protein</fullName>
    </submittedName>
</protein>
<dbReference type="OrthoDB" id="5403157at2759"/>
<dbReference type="OMA" id="FPMHEDP"/>
<dbReference type="Proteomes" id="UP000016922">
    <property type="component" value="Unassembled WGS sequence"/>
</dbReference>
<feature type="compositionally biased region" description="Low complexity" evidence="1">
    <location>
        <begin position="161"/>
        <end position="186"/>
    </location>
</feature>
<feature type="compositionally biased region" description="Polar residues" evidence="1">
    <location>
        <begin position="71"/>
        <end position="80"/>
    </location>
</feature>
<feature type="compositionally biased region" description="Polar residues" evidence="1">
    <location>
        <begin position="219"/>
        <end position="232"/>
    </location>
</feature>
<name>S3DET2_GLAL2</name>
<evidence type="ECO:0000256" key="1">
    <source>
        <dbReference type="SAM" id="MobiDB-lite"/>
    </source>
</evidence>
<feature type="compositionally biased region" description="Polar residues" evidence="1">
    <location>
        <begin position="240"/>
        <end position="260"/>
    </location>
</feature>
<accession>S3DET2</accession>
<gene>
    <name evidence="2" type="ORF">GLAREA_09070</name>
</gene>
<dbReference type="HOGENOM" id="CLU_780725_0_0_1"/>
<feature type="compositionally biased region" description="Pro residues" evidence="1">
    <location>
        <begin position="151"/>
        <end position="160"/>
    </location>
</feature>